<feature type="compositionally biased region" description="Basic and acidic residues" evidence="4">
    <location>
        <begin position="363"/>
        <end position="378"/>
    </location>
</feature>
<dbReference type="InterPro" id="IPR024969">
    <property type="entry name" value="EIF3F/CSN6-like_C"/>
</dbReference>
<gene>
    <name evidence="6" type="ORF">RI543_002334</name>
</gene>
<keyword evidence="3" id="KW-0647">Proteasome</keyword>
<dbReference type="PANTHER" id="PTHR10540:SF7">
    <property type="entry name" value="26S PROTEASOME NON-ATPASE REGULATORY SUBUNIT 7"/>
    <property type="match status" value="1"/>
</dbReference>
<evidence type="ECO:0000256" key="4">
    <source>
        <dbReference type="SAM" id="MobiDB-lite"/>
    </source>
</evidence>
<dbReference type="CDD" id="cd08062">
    <property type="entry name" value="MPN_RPN7_8"/>
    <property type="match status" value="1"/>
</dbReference>
<protein>
    <recommendedName>
        <fullName evidence="5">MPN domain-containing protein</fullName>
    </recommendedName>
</protein>
<sequence length="378" mass="42466">MSTSLQFDRVTIAPLVLLSILDHYQRIDVPEGKRCVGVILGDAPSRPDINGEQVIRVQNSFALPFEENDSNDNVWFLDQNYIENMTEMCKKINAKERVIGWYHSGPKLKASDLQINDLFKKYAVGNNPLLLIVDVKQQGVGLPTDAYMSIEQVKDDGTSTEKTFLHLPCSIEAEEAEEIGVEHLLRDVRDQAAGNLSVRLTNQLKSLKGLQSKLNDIVSYLNKVIKKELPVNHTILGKLQDVFNLLPNLGDSNELVGFGTENSDARKDNIPNIATNNNHNNLQKALTMKTNDELMIIYISNLVRAIIAFDNLIENKIQNKKLQEEKLESEKNEEKKENESLDGETDTNSTGNNNGTDNLNHSSNEDHNKDKEGDTNKK</sequence>
<comment type="function">
    <text evidence="1">Acts as a regulatory subunit of the 26S proteasome which is involved in the ATP-dependent degradation of ubiquitinated proteins.</text>
</comment>
<reference evidence="7" key="1">
    <citation type="submission" date="2023-07" db="EMBL/GenBank/DDBJ databases">
        <title>A draft genome of Kazachstania heterogenica Y-27499.</title>
        <authorList>
            <person name="Donic C."/>
            <person name="Kralova J.S."/>
            <person name="Fidel L."/>
            <person name="Ben-Dor S."/>
            <person name="Jung S."/>
        </authorList>
    </citation>
    <scope>NUCLEOTIDE SEQUENCE [LARGE SCALE GENOMIC DNA]</scope>
    <source>
        <strain evidence="7">Y27499</strain>
    </source>
</reference>
<evidence type="ECO:0000256" key="1">
    <source>
        <dbReference type="ARBA" id="ARBA00002187"/>
    </source>
</evidence>
<keyword evidence="7" id="KW-1185">Reference proteome</keyword>
<dbReference type="PANTHER" id="PTHR10540">
    <property type="entry name" value="EUKARYOTIC TRANSLATION INITIATION FACTOR 3 SUBUNIT F-RELATED"/>
    <property type="match status" value="1"/>
</dbReference>
<dbReference type="GO" id="GO:0005838">
    <property type="term" value="C:proteasome regulatory particle"/>
    <property type="evidence" value="ECO:0007669"/>
    <property type="project" value="InterPro"/>
</dbReference>
<dbReference type="AlphaFoldDB" id="A0AAN7WMA2"/>
<dbReference type="SMART" id="SM00232">
    <property type="entry name" value="JAB_MPN"/>
    <property type="match status" value="1"/>
</dbReference>
<dbReference type="Pfam" id="PF13012">
    <property type="entry name" value="MitMem_reg"/>
    <property type="match status" value="1"/>
</dbReference>
<dbReference type="EMBL" id="JAWIZZ010000043">
    <property type="protein sequence ID" value="KAK5780295.1"/>
    <property type="molecule type" value="Genomic_DNA"/>
</dbReference>
<dbReference type="Pfam" id="PF01398">
    <property type="entry name" value="JAB"/>
    <property type="match status" value="1"/>
</dbReference>
<evidence type="ECO:0000313" key="7">
    <source>
        <dbReference type="Proteomes" id="UP001306508"/>
    </source>
</evidence>
<dbReference type="Gene3D" id="3.40.140.10">
    <property type="entry name" value="Cytidine Deaminase, domain 2"/>
    <property type="match status" value="1"/>
</dbReference>
<name>A0AAN7WMA2_9SACH</name>
<dbReference type="InterPro" id="IPR037518">
    <property type="entry name" value="MPN"/>
</dbReference>
<feature type="domain" description="MPN" evidence="5">
    <location>
        <begin position="10"/>
        <end position="153"/>
    </location>
</feature>
<dbReference type="GO" id="GO:0008237">
    <property type="term" value="F:metallopeptidase activity"/>
    <property type="evidence" value="ECO:0007669"/>
    <property type="project" value="InterPro"/>
</dbReference>
<organism evidence="6 7">
    <name type="scientific">Arxiozyma heterogenica</name>
    <dbReference type="NCBI Taxonomy" id="278026"/>
    <lineage>
        <taxon>Eukaryota</taxon>
        <taxon>Fungi</taxon>
        <taxon>Dikarya</taxon>
        <taxon>Ascomycota</taxon>
        <taxon>Saccharomycotina</taxon>
        <taxon>Saccharomycetes</taxon>
        <taxon>Saccharomycetales</taxon>
        <taxon>Saccharomycetaceae</taxon>
        <taxon>Arxiozyma</taxon>
    </lineage>
</organism>
<dbReference type="InterPro" id="IPR000555">
    <property type="entry name" value="JAMM/MPN+_dom"/>
</dbReference>
<feature type="region of interest" description="Disordered" evidence="4">
    <location>
        <begin position="324"/>
        <end position="378"/>
    </location>
</feature>
<accession>A0AAN7WMA2</accession>
<feature type="compositionally biased region" description="Low complexity" evidence="4">
    <location>
        <begin position="346"/>
        <end position="362"/>
    </location>
</feature>
<dbReference type="GO" id="GO:0043161">
    <property type="term" value="P:proteasome-mediated ubiquitin-dependent protein catabolic process"/>
    <property type="evidence" value="ECO:0007669"/>
    <property type="project" value="TreeGrafter"/>
</dbReference>
<comment type="similarity">
    <text evidence="2">Belongs to the peptidase M67A family.</text>
</comment>
<comment type="caution">
    <text evidence="6">The sequence shown here is derived from an EMBL/GenBank/DDBJ whole genome shotgun (WGS) entry which is preliminary data.</text>
</comment>
<evidence type="ECO:0000256" key="2">
    <source>
        <dbReference type="ARBA" id="ARBA00008568"/>
    </source>
</evidence>
<evidence type="ECO:0000256" key="3">
    <source>
        <dbReference type="ARBA" id="ARBA00022942"/>
    </source>
</evidence>
<proteinExistence type="inferred from homology"/>
<dbReference type="PROSITE" id="PS50249">
    <property type="entry name" value="MPN"/>
    <property type="match status" value="1"/>
</dbReference>
<evidence type="ECO:0000313" key="6">
    <source>
        <dbReference type="EMBL" id="KAK5780295.1"/>
    </source>
</evidence>
<feature type="compositionally biased region" description="Basic and acidic residues" evidence="4">
    <location>
        <begin position="324"/>
        <end position="339"/>
    </location>
</feature>
<evidence type="ECO:0000259" key="5">
    <source>
        <dbReference type="PROSITE" id="PS50249"/>
    </source>
</evidence>
<dbReference type="InterPro" id="IPR033858">
    <property type="entry name" value="MPN_RPN7_8"/>
</dbReference>
<dbReference type="Proteomes" id="UP001306508">
    <property type="component" value="Unassembled WGS sequence"/>
</dbReference>